<name>A0ABX8C4M4_9ACTN</name>
<evidence type="ECO:0000313" key="3">
    <source>
        <dbReference type="Proteomes" id="UP000678016"/>
    </source>
</evidence>
<dbReference type="InterPro" id="IPR007278">
    <property type="entry name" value="DUF397"/>
</dbReference>
<evidence type="ECO:0000313" key="2">
    <source>
        <dbReference type="EMBL" id="QUX29349.1"/>
    </source>
</evidence>
<gene>
    <name evidence="2" type="ORF">KGD83_01750</name>
</gene>
<sequence>MTSVPTLLNFRKSSYSQPSGGNCVEVADAPGVSAVRDTKYRDRGHLLFESPEWRRFVDCVKTDG</sequence>
<feature type="domain" description="DUF397" evidence="1">
    <location>
        <begin position="9"/>
        <end position="61"/>
    </location>
</feature>
<proteinExistence type="predicted"/>
<organism evidence="2 3">
    <name type="scientific">Nocardiopsis akebiae</name>
    <dbReference type="NCBI Taxonomy" id="2831968"/>
    <lineage>
        <taxon>Bacteria</taxon>
        <taxon>Bacillati</taxon>
        <taxon>Actinomycetota</taxon>
        <taxon>Actinomycetes</taxon>
        <taxon>Streptosporangiales</taxon>
        <taxon>Nocardiopsidaceae</taxon>
        <taxon>Nocardiopsis</taxon>
    </lineage>
</organism>
<dbReference type="EMBL" id="CP074132">
    <property type="protein sequence ID" value="QUX29349.1"/>
    <property type="molecule type" value="Genomic_DNA"/>
</dbReference>
<reference evidence="3" key="1">
    <citation type="submission" date="2021-05" db="EMBL/GenBank/DDBJ databases">
        <title>Direct Submission.</title>
        <authorList>
            <person name="Li K."/>
            <person name="Gao J."/>
        </authorList>
    </citation>
    <scope>NUCLEOTIDE SEQUENCE [LARGE SCALE GENOMIC DNA]</scope>
    <source>
        <strain evidence="3">HDS12</strain>
    </source>
</reference>
<accession>A0ABX8C4M4</accession>
<keyword evidence="3" id="KW-1185">Reference proteome</keyword>
<evidence type="ECO:0000259" key="1">
    <source>
        <dbReference type="Pfam" id="PF04149"/>
    </source>
</evidence>
<dbReference type="Pfam" id="PF04149">
    <property type="entry name" value="DUF397"/>
    <property type="match status" value="1"/>
</dbReference>
<protein>
    <submittedName>
        <fullName evidence="2">DUF397 domain-containing protein</fullName>
    </submittedName>
</protein>
<dbReference type="RefSeq" id="WP_047868912.1">
    <property type="nucleotide sequence ID" value="NZ_CP074132.1"/>
</dbReference>
<dbReference type="Proteomes" id="UP000678016">
    <property type="component" value="Chromosome"/>
</dbReference>